<evidence type="ECO:0000259" key="4">
    <source>
        <dbReference type="Pfam" id="PF12936"/>
    </source>
</evidence>
<feature type="domain" description="Kri1-like C-terminal" evidence="4">
    <location>
        <begin position="435"/>
        <end position="520"/>
    </location>
</feature>
<feature type="domain" description="AIP/AIPL N-terminal FKBP-type PPIase" evidence="5">
    <location>
        <begin position="545"/>
        <end position="660"/>
    </location>
</feature>
<dbReference type="Pfam" id="PF12936">
    <property type="entry name" value="Kri1_C"/>
    <property type="match status" value="1"/>
</dbReference>
<dbReference type="Pfam" id="PF23322">
    <property type="entry name" value="PPIase_AIP"/>
    <property type="match status" value="1"/>
</dbReference>
<gene>
    <name evidence="6" type="ORF">NTEN_LOCUS1337</name>
</gene>
<dbReference type="InterPro" id="IPR011990">
    <property type="entry name" value="TPR-like_helical_dom_sf"/>
</dbReference>
<sequence>MSDKDSEDDTSSSSEEEEPVLDESSDKNFFKTLSCLKKKDPIIYNPDVVFFPKDDNAEESSSTSASSRRKVDKPIFLRDYEREQIIKAIKKEKSDGSSDDDDDHTSAVNSRSELDNEDLPYAVQQKSLKASLKAALEESDSEDEGGLLKLKNKTSEEQQKEEEEYKAWLKGAKDGIEDKATEEALKPLHDYWSKPDLDPNEQFLRDYILNRRYLEEDEVGEDDGISEDGELLEMQEQFENDYNMRFENENKTEVKRFPRVIEGSLRRKDESRKAKRREKRERKLLEKGKRKEEISKNQKKKLLEFKEHIEKIKKLTGNDQLGFKDEEIFGDNDFDPEKHDAMMEKLYSDAFYAAEDDMEKPDFVTEDVEDWVGDDDFEDAGPDNMDLEAGPSTSKKSRKETRSKRKRKEKKKADTAEDILDIAKPVFDPNVHGSVNKYIDEYYSMDCEDFIEDIPCRFKYKQVIPNDYGLTVEEILAADDKELNKWVPARKITKLKPDHVEKNEVKVYRQKAHDFDLKKKILASVYGSPERDDDEEDGESSLAEVKFHFVTRKCDDEKTVIDDSRKLGKPMELVIGKKFKLECWETIVQAMAIHEVASFVVDKSLLHAYPLVSKTLRDAKNPDKSRNRHCCGQMAYALEYKDLNELMRKTENLEFIIELLSVEEPGEYEQDTWQLTEADRLQEVPKLREEGNALYRLGKYAEAAEKYSRAIGFLDQLMLCEKPNEIEWKELNSKRLPILLNYAQCKLSLGDYYDVIKHCDTITEYEPENVKAVFRRAKAHMAVWNKEEAQRDLELLPKLDPSLQSTVNSMLKELAEMNKQTETEIKMKLQGKLF</sequence>
<dbReference type="GO" id="GO:0000447">
    <property type="term" value="P:endonucleolytic cleavage in ITS1 to separate SSU-rRNA from 5.8S rRNA and LSU-rRNA from tricistronic rRNA transcript (SSU-rRNA, 5.8S rRNA, LSU-rRNA)"/>
    <property type="evidence" value="ECO:0007669"/>
    <property type="project" value="TreeGrafter"/>
</dbReference>
<feature type="region of interest" description="Disordered" evidence="3">
    <location>
        <begin position="1"/>
        <end position="25"/>
    </location>
</feature>
<dbReference type="Gene3D" id="1.25.40.10">
    <property type="entry name" value="Tetratricopeptide repeat domain"/>
    <property type="match status" value="1"/>
</dbReference>
<dbReference type="OrthoDB" id="5829758at2759"/>
<feature type="compositionally biased region" description="Basic and acidic residues" evidence="3">
    <location>
        <begin position="281"/>
        <end position="296"/>
    </location>
</feature>
<proteinExistence type="inferred from homology"/>
<dbReference type="FunFam" id="1.25.40.10:FF:000052">
    <property type="entry name" value="Aryl-hydrocarbon-interacting protein-like 1"/>
    <property type="match status" value="1"/>
</dbReference>
<dbReference type="Proteomes" id="UP000479000">
    <property type="component" value="Unassembled WGS sequence"/>
</dbReference>
<feature type="region of interest" description="Disordered" evidence="3">
    <location>
        <begin position="87"/>
        <end position="166"/>
    </location>
</feature>
<evidence type="ECO:0000256" key="1">
    <source>
        <dbReference type="ARBA" id="ARBA00007473"/>
    </source>
</evidence>
<dbReference type="EMBL" id="CADCXU010001997">
    <property type="protein sequence ID" value="CAA9994521.1"/>
    <property type="molecule type" value="Genomic_DNA"/>
</dbReference>
<dbReference type="InterPro" id="IPR056277">
    <property type="entry name" value="PPIase_AIP"/>
</dbReference>
<feature type="region of interest" description="Disordered" evidence="3">
    <location>
        <begin position="47"/>
        <end position="73"/>
    </location>
</feature>
<feature type="compositionally biased region" description="Basic and acidic residues" evidence="3">
    <location>
        <begin position="153"/>
        <end position="166"/>
    </location>
</feature>
<dbReference type="SUPFAM" id="SSF48452">
    <property type="entry name" value="TPR-like"/>
    <property type="match status" value="1"/>
</dbReference>
<dbReference type="GO" id="GO:0003755">
    <property type="term" value="F:peptidyl-prolyl cis-trans isomerase activity"/>
    <property type="evidence" value="ECO:0007669"/>
    <property type="project" value="InterPro"/>
</dbReference>
<dbReference type="AlphaFoldDB" id="A0A6H5FYL7"/>
<evidence type="ECO:0000313" key="7">
    <source>
        <dbReference type="Proteomes" id="UP000479000"/>
    </source>
</evidence>
<reference evidence="6 7" key="1">
    <citation type="submission" date="2020-02" db="EMBL/GenBank/DDBJ databases">
        <authorList>
            <person name="Ferguson B K."/>
        </authorList>
    </citation>
    <scope>NUCLEOTIDE SEQUENCE [LARGE SCALE GENOMIC DNA]</scope>
</reference>
<dbReference type="PANTHER" id="PTHR14490">
    <property type="entry name" value="ZINC FINGER, ZZ TYPE"/>
    <property type="match status" value="1"/>
</dbReference>
<protein>
    <recommendedName>
        <fullName evidence="2">Protein KRI1 homolog</fullName>
    </recommendedName>
</protein>
<dbReference type="InterPro" id="IPR024626">
    <property type="entry name" value="Kri1-like_C"/>
</dbReference>
<accession>A0A6H5FYL7</accession>
<evidence type="ECO:0000256" key="2">
    <source>
        <dbReference type="ARBA" id="ARBA00017294"/>
    </source>
</evidence>
<keyword evidence="7" id="KW-1185">Reference proteome</keyword>
<feature type="region of interest" description="Disordered" evidence="3">
    <location>
        <begin position="374"/>
        <end position="414"/>
    </location>
</feature>
<organism evidence="6 7">
    <name type="scientific">Nesidiocoris tenuis</name>
    <dbReference type="NCBI Taxonomy" id="355587"/>
    <lineage>
        <taxon>Eukaryota</taxon>
        <taxon>Metazoa</taxon>
        <taxon>Ecdysozoa</taxon>
        <taxon>Arthropoda</taxon>
        <taxon>Hexapoda</taxon>
        <taxon>Insecta</taxon>
        <taxon>Pterygota</taxon>
        <taxon>Neoptera</taxon>
        <taxon>Paraneoptera</taxon>
        <taxon>Hemiptera</taxon>
        <taxon>Heteroptera</taxon>
        <taxon>Panheteroptera</taxon>
        <taxon>Cimicomorpha</taxon>
        <taxon>Miridae</taxon>
        <taxon>Dicyphina</taxon>
        <taxon>Nesidiocoris</taxon>
    </lineage>
</organism>
<evidence type="ECO:0000313" key="6">
    <source>
        <dbReference type="EMBL" id="CAA9994521.1"/>
    </source>
</evidence>
<evidence type="ECO:0000259" key="5">
    <source>
        <dbReference type="Pfam" id="PF23322"/>
    </source>
</evidence>
<feature type="compositionally biased region" description="Basic residues" evidence="3">
    <location>
        <begin position="395"/>
        <end position="410"/>
    </location>
</feature>
<dbReference type="GO" id="GO:0005730">
    <property type="term" value="C:nucleolus"/>
    <property type="evidence" value="ECO:0007669"/>
    <property type="project" value="TreeGrafter"/>
</dbReference>
<dbReference type="Pfam" id="PF05178">
    <property type="entry name" value="Kri1"/>
    <property type="match status" value="1"/>
</dbReference>
<evidence type="ECO:0000256" key="3">
    <source>
        <dbReference type="SAM" id="MobiDB-lite"/>
    </source>
</evidence>
<dbReference type="Gene3D" id="3.10.50.40">
    <property type="match status" value="1"/>
</dbReference>
<feature type="compositionally biased region" description="Basic and acidic residues" evidence="3">
    <location>
        <begin position="87"/>
        <end position="96"/>
    </location>
</feature>
<comment type="similarity">
    <text evidence="1">Belongs to the KRI1 family.</text>
</comment>
<dbReference type="GO" id="GO:0030686">
    <property type="term" value="C:90S preribosome"/>
    <property type="evidence" value="ECO:0007669"/>
    <property type="project" value="TreeGrafter"/>
</dbReference>
<dbReference type="InterPro" id="IPR046357">
    <property type="entry name" value="PPIase_dom_sf"/>
</dbReference>
<feature type="region of interest" description="Disordered" evidence="3">
    <location>
        <begin position="267"/>
        <end position="296"/>
    </location>
</feature>
<feature type="compositionally biased region" description="Acidic residues" evidence="3">
    <location>
        <begin position="1"/>
        <end position="23"/>
    </location>
</feature>
<dbReference type="PANTHER" id="PTHR14490:SF5">
    <property type="entry name" value="PROTEIN KRI1 HOMOLOG"/>
    <property type="match status" value="1"/>
</dbReference>
<dbReference type="InterPro" id="IPR018034">
    <property type="entry name" value="Kri1"/>
</dbReference>
<dbReference type="SUPFAM" id="SSF54534">
    <property type="entry name" value="FKBP-like"/>
    <property type="match status" value="1"/>
</dbReference>
<name>A0A6H5FYL7_9HEMI</name>